<dbReference type="InterPro" id="IPR033647">
    <property type="entry name" value="Aar2_N"/>
</dbReference>
<dbReference type="Pfam" id="PF20981">
    <property type="entry name" value="AAR2_1st"/>
    <property type="match status" value="1"/>
</dbReference>
<dbReference type="CDD" id="cd13777">
    <property type="entry name" value="Aar2_N"/>
    <property type="match status" value="1"/>
</dbReference>
<evidence type="ECO:0000313" key="11">
    <source>
        <dbReference type="EnsemblMetazoa" id="XP_022654370"/>
    </source>
</evidence>
<evidence type="ECO:0000256" key="6">
    <source>
        <dbReference type="ARBA" id="ARBA00023187"/>
    </source>
</evidence>
<dbReference type="FunFam" id="1.25.40.550:FF:000001">
    <property type="entry name" value="AAR2 splicing factor homolog"/>
    <property type="match status" value="1"/>
</dbReference>
<evidence type="ECO:0000259" key="10">
    <source>
        <dbReference type="Pfam" id="PF20981"/>
    </source>
</evidence>
<dbReference type="GO" id="GO:0000244">
    <property type="term" value="P:spliceosomal tri-snRNP complex assembly"/>
    <property type="evidence" value="ECO:0007669"/>
    <property type="project" value="TreeGrafter"/>
</dbReference>
<evidence type="ECO:0000256" key="3">
    <source>
        <dbReference type="ARBA" id="ARBA00016372"/>
    </source>
</evidence>
<dbReference type="AlphaFoldDB" id="A0A7M7K1Y0"/>
<dbReference type="FunFam" id="2.60.34.20:FF:000001">
    <property type="entry name" value="protein AAR2 homolog"/>
    <property type="match status" value="1"/>
</dbReference>
<dbReference type="CDD" id="cd13778">
    <property type="entry name" value="Aar2_C"/>
    <property type="match status" value="1"/>
</dbReference>
<dbReference type="Pfam" id="PF05282">
    <property type="entry name" value="AAR2"/>
    <property type="match status" value="1"/>
</dbReference>
<dbReference type="Proteomes" id="UP000594260">
    <property type="component" value="Unplaced"/>
</dbReference>
<comment type="similarity">
    <text evidence="2">Belongs to the AAR2 family.</text>
</comment>
<sequence>MSLETEDHLRSQDPELIKKLAETGATLVILDLPVGSEFGIDMKQWEIGEKFRGIKMIPPGIHYVYYSYVNKDIVAPRTGFFHNFVEKTILAFRWDTKEEIIVKVTDDELACLALNLRKLDRFLGPYPFETLRQWTALSDRISKQLIEKLEPPGGLIFSVQQFEPAKYLPTKSGTDTRACKMPNLIEMEATKMRFTPIPKRWHPSGSSASEVTRCSMDGSYVLDQLLKRHGGNNDLLGEIQMAFVTFLCGQLFEGFEQWKRLLAVICSAESCISRQQMESLFLAIISLLHFQLKEVPSDLFMDIVSRENFLVVCLSNFFRNIAESAPPSGPLRNKANRFRVYLTRTFKWDFDQEPEEDQPQVVELDNTP</sequence>
<keyword evidence="12" id="KW-1185">Reference proteome</keyword>
<keyword evidence="5" id="KW-0747">Spliceosome</keyword>
<evidence type="ECO:0000256" key="8">
    <source>
        <dbReference type="ARBA" id="ARBA00047009"/>
    </source>
</evidence>
<dbReference type="FunCoup" id="A0A7M7K1Y0">
    <property type="interactions" value="1465"/>
</dbReference>
<dbReference type="GO" id="GO:0005681">
    <property type="term" value="C:spliceosomal complex"/>
    <property type="evidence" value="ECO:0007669"/>
    <property type="project" value="UniProtKB-KW"/>
</dbReference>
<dbReference type="PANTHER" id="PTHR12689">
    <property type="entry name" value="A1 CISTRON SPLICING FACTOR AAR2-RELATED"/>
    <property type="match status" value="1"/>
</dbReference>
<evidence type="ECO:0000256" key="1">
    <source>
        <dbReference type="ARBA" id="ARBA00003708"/>
    </source>
</evidence>
<protein>
    <recommendedName>
        <fullName evidence="3">Protein AAR2 homolog</fullName>
    </recommendedName>
    <alternativeName>
        <fullName evidence="7">AAR2 splicing factor homolog</fullName>
    </alternativeName>
</protein>
<name>A0A7M7K1Y0_VARDE</name>
<dbReference type="InParanoid" id="A0A7M7K1Y0"/>
<dbReference type="Gene3D" id="1.25.40.550">
    <property type="entry name" value="Aar2, C-terminal domain-like"/>
    <property type="match status" value="1"/>
</dbReference>
<feature type="domain" description="AAR2 N-terminal" evidence="10">
    <location>
        <begin position="24"/>
        <end position="151"/>
    </location>
</feature>
<dbReference type="InterPro" id="IPR038516">
    <property type="entry name" value="AAR2_N_sf"/>
</dbReference>
<dbReference type="OrthoDB" id="201752at2759"/>
<evidence type="ECO:0000256" key="2">
    <source>
        <dbReference type="ARBA" id="ARBA00006281"/>
    </source>
</evidence>
<accession>A0A7M7K1Y0</accession>
<dbReference type="OMA" id="VWQSGGL"/>
<dbReference type="EnsemblMetazoa" id="XM_022798635">
    <property type="protein sequence ID" value="XP_022654370"/>
    <property type="gene ID" value="LOC111247559"/>
</dbReference>
<keyword evidence="6" id="KW-0508">mRNA splicing</keyword>
<evidence type="ECO:0000313" key="12">
    <source>
        <dbReference type="Proteomes" id="UP000594260"/>
    </source>
</evidence>
<dbReference type="GeneID" id="111247559"/>
<comment type="function">
    <text evidence="1">Component of the U5 snRNP complex that is required for spliceosome assembly and for pre-mRNA splicing.</text>
</comment>
<reference evidence="11" key="1">
    <citation type="submission" date="2021-01" db="UniProtKB">
        <authorList>
            <consortium name="EnsemblMetazoa"/>
        </authorList>
    </citation>
    <scope>IDENTIFICATION</scope>
</reference>
<proteinExistence type="inferred from homology"/>
<dbReference type="PANTHER" id="PTHR12689:SF4">
    <property type="entry name" value="PROTEIN AAR2 HOMOLOG"/>
    <property type="match status" value="1"/>
</dbReference>
<feature type="domain" description="AAR2 C-terminal" evidence="9">
    <location>
        <begin position="194"/>
        <end position="351"/>
    </location>
</feature>
<dbReference type="InterPro" id="IPR007946">
    <property type="entry name" value="AAR2"/>
</dbReference>
<evidence type="ECO:0000256" key="5">
    <source>
        <dbReference type="ARBA" id="ARBA00022728"/>
    </source>
</evidence>
<comment type="subunit">
    <text evidence="8">Interacts with PRPF8 (via RNase H homology domain). Component of a U5 snRNP complex that contains PRPF8.</text>
</comment>
<dbReference type="InterPro" id="IPR038514">
    <property type="entry name" value="AAR2_C_sf"/>
</dbReference>
<organism evidence="11 12">
    <name type="scientific">Varroa destructor</name>
    <name type="common">Honeybee mite</name>
    <dbReference type="NCBI Taxonomy" id="109461"/>
    <lineage>
        <taxon>Eukaryota</taxon>
        <taxon>Metazoa</taxon>
        <taxon>Ecdysozoa</taxon>
        <taxon>Arthropoda</taxon>
        <taxon>Chelicerata</taxon>
        <taxon>Arachnida</taxon>
        <taxon>Acari</taxon>
        <taxon>Parasitiformes</taxon>
        <taxon>Mesostigmata</taxon>
        <taxon>Gamasina</taxon>
        <taxon>Dermanyssoidea</taxon>
        <taxon>Varroidae</taxon>
        <taxon>Varroa</taxon>
    </lineage>
</organism>
<dbReference type="Gene3D" id="2.60.34.20">
    <property type="match status" value="1"/>
</dbReference>
<keyword evidence="4" id="KW-0507">mRNA processing</keyword>
<dbReference type="RefSeq" id="XP_022654370.1">
    <property type="nucleotide sequence ID" value="XM_022798635.1"/>
</dbReference>
<evidence type="ECO:0000259" key="9">
    <source>
        <dbReference type="Pfam" id="PF05282"/>
    </source>
</evidence>
<evidence type="ECO:0000256" key="7">
    <source>
        <dbReference type="ARBA" id="ARBA00030625"/>
    </source>
</evidence>
<evidence type="ECO:0000256" key="4">
    <source>
        <dbReference type="ARBA" id="ARBA00022664"/>
    </source>
</evidence>
<dbReference type="KEGG" id="vde:111247559"/>
<dbReference type="InterPro" id="IPR033648">
    <property type="entry name" value="AAR2_C"/>
</dbReference>